<name>A0ABY3PBT4_9STAP</name>
<evidence type="ECO:0008006" key="5">
    <source>
        <dbReference type="Google" id="ProtNLM"/>
    </source>
</evidence>
<gene>
    <name evidence="3" type="ORF">LN051_09175</name>
</gene>
<keyword evidence="4" id="KW-1185">Reference proteome</keyword>
<feature type="compositionally biased region" description="Low complexity" evidence="1">
    <location>
        <begin position="59"/>
        <end position="87"/>
    </location>
</feature>
<feature type="compositionally biased region" description="Basic and acidic residues" evidence="1">
    <location>
        <begin position="20"/>
        <end position="48"/>
    </location>
</feature>
<dbReference type="Proteomes" id="UP001197626">
    <property type="component" value="Chromosome"/>
</dbReference>
<proteinExistence type="predicted"/>
<protein>
    <recommendedName>
        <fullName evidence="5">Lipoprotein</fullName>
    </recommendedName>
</protein>
<dbReference type="EMBL" id="CP086654">
    <property type="protein sequence ID" value="UEX89728.1"/>
    <property type="molecule type" value="Genomic_DNA"/>
</dbReference>
<keyword evidence="2" id="KW-0732">Signal</keyword>
<evidence type="ECO:0000256" key="2">
    <source>
        <dbReference type="SAM" id="SignalP"/>
    </source>
</evidence>
<sequence length="162" mass="18253">MKRIIFTVFLSLLVLSACGHDENKKDNKKNEVKQEQKDKKKDKKEKQTDSSASEESAPTTNDNQQSNTSNSNNTQTTKQQNHNGNTQAIQQNKVQQPRDPNEPTYQEYLNAKQLTENVQKDPQKYQGMGGGPGMGLSYPGQSYESYKKGVAEIRSQNESLQP</sequence>
<evidence type="ECO:0000313" key="3">
    <source>
        <dbReference type="EMBL" id="UEX89728.1"/>
    </source>
</evidence>
<evidence type="ECO:0000313" key="4">
    <source>
        <dbReference type="Proteomes" id="UP001197626"/>
    </source>
</evidence>
<feature type="chain" id="PRO_5047311514" description="Lipoprotein" evidence="2">
    <location>
        <begin position="20"/>
        <end position="162"/>
    </location>
</feature>
<evidence type="ECO:0000256" key="1">
    <source>
        <dbReference type="SAM" id="MobiDB-lite"/>
    </source>
</evidence>
<dbReference type="PROSITE" id="PS51257">
    <property type="entry name" value="PROKAR_LIPOPROTEIN"/>
    <property type="match status" value="1"/>
</dbReference>
<accession>A0ABY3PBT4</accession>
<reference evidence="3 4" key="1">
    <citation type="journal article" date="2022" name="Pathogens">
        <title>Staphylococcus ratti sp. nov. Isolated from a Lab Rat.</title>
        <authorList>
            <person name="Kovarovic V."/>
            <person name="Sedlacek I."/>
            <person name="Petras P."/>
            <person name="Kralova S."/>
            <person name="Maslanova I."/>
            <person name="Svec P."/>
            <person name="Neumann-Schaal M."/>
            <person name="Botka T."/>
            <person name="Gelbicova T."/>
            <person name="Stankova E."/>
            <person name="Doskar J."/>
            <person name="Pantucek R."/>
        </authorList>
    </citation>
    <scope>NUCLEOTIDE SEQUENCE [LARGE SCALE GENOMIC DNA]</scope>
    <source>
        <strain evidence="3 4">CCM 9025</strain>
    </source>
</reference>
<feature type="region of interest" description="Disordered" evidence="1">
    <location>
        <begin position="20"/>
        <end position="140"/>
    </location>
</feature>
<feature type="signal peptide" evidence="2">
    <location>
        <begin position="1"/>
        <end position="19"/>
    </location>
</feature>
<organism evidence="3 4">
    <name type="scientific">Staphylococcus ratti</name>
    <dbReference type="NCBI Taxonomy" id="2892440"/>
    <lineage>
        <taxon>Bacteria</taxon>
        <taxon>Bacillati</taxon>
        <taxon>Bacillota</taxon>
        <taxon>Bacilli</taxon>
        <taxon>Bacillales</taxon>
        <taxon>Staphylococcaceae</taxon>
        <taxon>Staphylococcus</taxon>
    </lineage>
</organism>
<dbReference type="RefSeq" id="WP_229292233.1">
    <property type="nucleotide sequence ID" value="NZ_CP086654.1"/>
</dbReference>
<feature type="compositionally biased region" description="Polar residues" evidence="1">
    <location>
        <begin position="49"/>
        <end position="58"/>
    </location>
</feature>